<dbReference type="Gene3D" id="3.40.50.150">
    <property type="entry name" value="Vaccinia Virus protein VP39"/>
    <property type="match status" value="1"/>
</dbReference>
<protein>
    <submittedName>
        <fullName evidence="1">Uncharacterized protein</fullName>
    </submittedName>
</protein>
<gene>
    <name evidence="1" type="ORF">C8R14_12011</name>
</gene>
<reference evidence="1 2" key="1">
    <citation type="submission" date="2018-04" db="EMBL/GenBank/DDBJ databases">
        <title>Active sludge and wastewater microbial communities from Klosterneuburg, Austria.</title>
        <authorList>
            <person name="Wagner M."/>
        </authorList>
    </citation>
    <scope>NUCLEOTIDE SEQUENCE [LARGE SCALE GENOMIC DNA]</scope>
    <source>
        <strain evidence="1 2">Nm 57</strain>
    </source>
</reference>
<evidence type="ECO:0000313" key="2">
    <source>
        <dbReference type="Proteomes" id="UP000247780"/>
    </source>
</evidence>
<sequence length="267" mass="30243">MNKIIDLEKLFHRSKERIKDLGEVFTPESSVTDMLNLLTKGKRGLWSDEAIAFFEPCSGHGNIVLPIYKRRLEGIYKKAVAQGLSKTNDAPYYAVANTLNTLWVIDIDPKNVENCRSRVLLATLDFLKTKLEIKSDAILFSKKRDFFAHILSAIKWHIDENETLSALSNPENAKASANLTKAGAKWFSQNGHQPMDFDLSWVNFYESRKALNTVQLEYQRSLRFIDAILSGKLIGFEDYEFAKAVIEITKPQDTARKPARIAQSVGA</sequence>
<dbReference type="Proteomes" id="UP000247780">
    <property type="component" value="Unassembled WGS sequence"/>
</dbReference>
<dbReference type="EMBL" id="QICQ01000020">
    <property type="protein sequence ID" value="PXV79800.1"/>
    <property type="molecule type" value="Genomic_DNA"/>
</dbReference>
<comment type="caution">
    <text evidence="1">The sequence shown here is derived from an EMBL/GenBank/DDBJ whole genome shotgun (WGS) entry which is preliminary data.</text>
</comment>
<dbReference type="RefSeq" id="WP_011634391.1">
    <property type="nucleotide sequence ID" value="NZ_QICQ01000020.1"/>
</dbReference>
<keyword evidence="2" id="KW-1185">Reference proteome</keyword>
<evidence type="ECO:0000313" key="1">
    <source>
        <dbReference type="EMBL" id="PXV79800.1"/>
    </source>
</evidence>
<name>A0ABX5M9B7_9PROT</name>
<dbReference type="InterPro" id="IPR029063">
    <property type="entry name" value="SAM-dependent_MTases_sf"/>
</dbReference>
<dbReference type="SUPFAM" id="SSF53335">
    <property type="entry name" value="S-adenosyl-L-methionine-dependent methyltransferases"/>
    <property type="match status" value="1"/>
</dbReference>
<accession>A0ABX5M9B7</accession>
<proteinExistence type="predicted"/>
<organism evidence="1 2">
    <name type="scientific">Nitrosomonas eutropha</name>
    <dbReference type="NCBI Taxonomy" id="916"/>
    <lineage>
        <taxon>Bacteria</taxon>
        <taxon>Pseudomonadati</taxon>
        <taxon>Pseudomonadota</taxon>
        <taxon>Betaproteobacteria</taxon>
        <taxon>Nitrosomonadales</taxon>
        <taxon>Nitrosomonadaceae</taxon>
        <taxon>Nitrosomonas</taxon>
    </lineage>
</organism>